<keyword evidence="1" id="KW-0106">Calcium</keyword>
<dbReference type="PROSITE" id="PS00018">
    <property type="entry name" value="EF_HAND_1"/>
    <property type="match status" value="1"/>
</dbReference>
<dbReference type="OrthoDB" id="435358at2759"/>
<organism evidence="5">
    <name type="scientific">Cladocopium goreaui</name>
    <dbReference type="NCBI Taxonomy" id="2562237"/>
    <lineage>
        <taxon>Eukaryota</taxon>
        <taxon>Sar</taxon>
        <taxon>Alveolata</taxon>
        <taxon>Dinophyceae</taxon>
        <taxon>Suessiales</taxon>
        <taxon>Symbiodiniaceae</taxon>
        <taxon>Cladocopium</taxon>
    </lineage>
</organism>
<evidence type="ECO:0000256" key="1">
    <source>
        <dbReference type="ARBA" id="ARBA00022837"/>
    </source>
</evidence>
<dbReference type="PROSITE" id="PS50088">
    <property type="entry name" value="ANK_REPEAT"/>
    <property type="match status" value="1"/>
</dbReference>
<reference evidence="6" key="2">
    <citation type="submission" date="2024-04" db="EMBL/GenBank/DDBJ databases">
        <authorList>
            <person name="Chen Y."/>
            <person name="Shah S."/>
            <person name="Dougan E. K."/>
            <person name="Thang M."/>
            <person name="Chan C."/>
        </authorList>
    </citation>
    <scope>NUCLEOTIDE SEQUENCE [LARGE SCALE GENOMIC DNA]</scope>
</reference>
<dbReference type="Pfam" id="PF12796">
    <property type="entry name" value="Ank_2"/>
    <property type="match status" value="1"/>
</dbReference>
<dbReference type="PROSITE" id="PS50222">
    <property type="entry name" value="EF_HAND_2"/>
    <property type="match status" value="1"/>
</dbReference>
<evidence type="ECO:0000313" key="8">
    <source>
        <dbReference type="Proteomes" id="UP001152797"/>
    </source>
</evidence>
<dbReference type="InterPro" id="IPR011992">
    <property type="entry name" value="EF-hand-dom_pair"/>
</dbReference>
<dbReference type="Pfam" id="PF03399">
    <property type="entry name" value="SAC3_GANP"/>
    <property type="match status" value="1"/>
</dbReference>
<protein>
    <submittedName>
        <fullName evidence="7">Ankycorbin (Ankyrin repeat and coiled-coil structure-containing protein) (Retinoic acid-induced protein 14)</fullName>
    </submittedName>
</protein>
<keyword evidence="2" id="KW-0040">ANK repeat</keyword>
<evidence type="ECO:0000313" key="7">
    <source>
        <dbReference type="EMBL" id="CAL4805620.1"/>
    </source>
</evidence>
<evidence type="ECO:0000256" key="3">
    <source>
        <dbReference type="SAM" id="Coils"/>
    </source>
</evidence>
<proteinExistence type="predicted"/>
<dbReference type="PANTHER" id="PTHR12436">
    <property type="entry name" value="80 KDA MCM3-ASSOCIATED PROTEIN"/>
    <property type="match status" value="1"/>
</dbReference>
<evidence type="ECO:0000313" key="5">
    <source>
        <dbReference type="EMBL" id="CAI4018308.1"/>
    </source>
</evidence>
<dbReference type="GO" id="GO:0006406">
    <property type="term" value="P:mRNA export from nucleus"/>
    <property type="evidence" value="ECO:0007669"/>
    <property type="project" value="TreeGrafter"/>
</dbReference>
<keyword evidence="8" id="KW-1185">Reference proteome</keyword>
<dbReference type="Gene3D" id="1.20.5.190">
    <property type="match status" value="1"/>
</dbReference>
<dbReference type="GO" id="GO:0005509">
    <property type="term" value="F:calcium ion binding"/>
    <property type="evidence" value="ECO:0007669"/>
    <property type="project" value="InterPro"/>
</dbReference>
<dbReference type="InterPro" id="IPR002048">
    <property type="entry name" value="EF_hand_dom"/>
</dbReference>
<accession>A0A9P1M3U0</accession>
<reference evidence="5" key="1">
    <citation type="submission" date="2022-10" db="EMBL/GenBank/DDBJ databases">
        <authorList>
            <person name="Chen Y."/>
            <person name="Dougan E. K."/>
            <person name="Chan C."/>
            <person name="Rhodes N."/>
            <person name="Thang M."/>
        </authorList>
    </citation>
    <scope>NUCLEOTIDE SEQUENCE</scope>
</reference>
<dbReference type="Gene3D" id="1.25.40.990">
    <property type="match status" value="1"/>
</dbReference>
<dbReference type="Pfam" id="PF00612">
    <property type="entry name" value="IQ"/>
    <property type="match status" value="1"/>
</dbReference>
<dbReference type="PROSITE" id="PS50297">
    <property type="entry name" value="ANK_REP_REGION"/>
    <property type="match status" value="1"/>
</dbReference>
<dbReference type="SMART" id="SM00248">
    <property type="entry name" value="ANK"/>
    <property type="match status" value="4"/>
</dbReference>
<dbReference type="SUPFAM" id="SSF48403">
    <property type="entry name" value="Ankyrin repeat"/>
    <property type="match status" value="1"/>
</dbReference>
<name>A0A9P1M3U0_9DINO</name>
<dbReference type="EMBL" id="CAMXCT020006688">
    <property type="protein sequence ID" value="CAL1171683.1"/>
    <property type="molecule type" value="Genomic_DNA"/>
</dbReference>
<dbReference type="GO" id="GO:0005737">
    <property type="term" value="C:cytoplasm"/>
    <property type="evidence" value="ECO:0007669"/>
    <property type="project" value="TreeGrafter"/>
</dbReference>
<dbReference type="InterPro" id="IPR045107">
    <property type="entry name" value="SAC3/GANP/THP3"/>
</dbReference>
<dbReference type="Proteomes" id="UP001152797">
    <property type="component" value="Unassembled WGS sequence"/>
</dbReference>
<feature type="domain" description="EF-hand" evidence="4">
    <location>
        <begin position="216"/>
        <end position="251"/>
    </location>
</feature>
<dbReference type="Gene3D" id="1.25.40.20">
    <property type="entry name" value="Ankyrin repeat-containing domain"/>
    <property type="match status" value="1"/>
</dbReference>
<dbReference type="InterPro" id="IPR018247">
    <property type="entry name" value="EF_Hand_1_Ca_BS"/>
</dbReference>
<dbReference type="PANTHER" id="PTHR12436:SF3">
    <property type="entry name" value="GERMINAL-CENTER ASSOCIATED NUCLEAR PROTEIN"/>
    <property type="match status" value="1"/>
</dbReference>
<dbReference type="EMBL" id="CAMXCT030006688">
    <property type="protein sequence ID" value="CAL4805620.1"/>
    <property type="molecule type" value="Genomic_DNA"/>
</dbReference>
<dbReference type="SMART" id="SM00015">
    <property type="entry name" value="IQ"/>
    <property type="match status" value="4"/>
</dbReference>
<feature type="repeat" description="ANK" evidence="2">
    <location>
        <begin position="1219"/>
        <end position="1240"/>
    </location>
</feature>
<evidence type="ECO:0000259" key="4">
    <source>
        <dbReference type="PROSITE" id="PS50222"/>
    </source>
</evidence>
<comment type="caution">
    <text evidence="5">The sequence shown here is derived from an EMBL/GenBank/DDBJ whole genome shotgun (WGS) entry which is preliminary data.</text>
</comment>
<gene>
    <name evidence="5" type="ORF">C1SCF055_LOCUS42884</name>
</gene>
<keyword evidence="3" id="KW-0175">Coiled coil</keyword>
<dbReference type="SUPFAM" id="SSF47473">
    <property type="entry name" value="EF-hand"/>
    <property type="match status" value="1"/>
</dbReference>
<dbReference type="InterPro" id="IPR005062">
    <property type="entry name" value="SAC3/GANP/THP3_conserved"/>
</dbReference>
<sequence length="1336" mass="153063">MCVVEPSQWQAERRPRSGLEEAGLIEDTLRNESANAIEKHLEQQRSPRGVGDLQIRWFLKSCKAFKQAGGADFEAAKVRRAVKAAAQRVKVVVIVQGPSSSLCEAHKNPRAKKKVTSRSELLACLFNALGGYVTNYLSSNQLLRMAWLLGFEGGEAEWDKEYAVLCRSYNWNATLGASRRQFAELLADEDSDAYSNDMELATMLSNLRVPAPKQLPRDDLVKEFFIWADINRNGRLGRGELLRFAKHLGFQGTSKDWDKEYEYMARRYHWGTFFSGFRDSRDGCDLGQFSRMLADPEGLCFCDEGALQVELAELEMATGRPYFSRMLSQEALRVLEADQKQRHKSALMIQELWRGRLRARALLKNLREKLLNKKELKKLIQAEDELKVRMAKAAARIWKWWKPFALRRRWLTAIAGVRAAKKARERQMKETQRKEDHELKAKRLKELSDLQDKETRKEHAQIRANLLAPDETHRMKVKCQQEKKREMTESRQKAIQLQEMLRIEMDRDGGCCPLAVAMSSRSGSAPFRGLLRAKCSVEEATLRQQQRLLDPLEMRRGCDLRHPEVDFSLATKKYQRSSAGKTFEPSEVRSPETCLDTWRVETMTFLMDIVLEADLHSETFAITPSFMQIYSYLHDRCRAVRVDLHLQQPWSSQTAAFVTCHEYCLRFEIFARFLFAKDAKNGKGYDEHLGLQAISQTIDPLLCAYRDARVKGQAFETEPEIQRLVILLLLATSPEKLPSHLAAMDGELLRDPLILGAVNACADFLSDDYARFLRYVASESHLVACVLADVAALARLRLLWLRARAYPKAVGDRWQLQPLAKLLSCDMEVLQSLLTTYDVDLDDERFEAVLPRKDAWAKHPLCCDLPQLPREIRIREDREGKEKYKRTASSKFVEGRKPKEWKQICLPWSDTWEESAAGIIRKEGISIAMESDRFEVLNRKGIPFSMRDKRLQAASGRRLVLQADFPMLLNIKVWTIAELQRRLREPDKELCQSQAAIQKQIEQLERGRPGKLLEPHEKLKLERLRQEEAELKVRSQESRAVLEGILRSRATVMVQAVVRGCGARRRQRHRREAAKVLQRGWRGYLSRVRLENLKALARQRVKQVKHVRNAESLFEAVKDLQEAIAIRVVKDKDFNPFIFRHAVSQQSLLHAAAQEGLHVLCHELLSAAKQRGMDSFVVARDWRGWTALHTAAKSGQVECCKELLTAEELTEPPGSLGRNGQSALHVAALQGHTEVVKVLLAVQSFEEEVDRRDRWGRTALHLAVEQNHFTAAVSLAEHVSFNSFDAKSAWGQSALDLAVSEMKEALQAAHQRRLEMGMARRNWIGGIVFQHWIGTF</sequence>
<feature type="coiled-coil region" evidence="3">
    <location>
        <begin position="359"/>
        <end position="396"/>
    </location>
</feature>
<dbReference type="PROSITE" id="PS50096">
    <property type="entry name" value="IQ"/>
    <property type="match status" value="2"/>
</dbReference>
<dbReference type="EMBL" id="CAMXCT010006688">
    <property type="protein sequence ID" value="CAI4018308.1"/>
    <property type="molecule type" value="Genomic_DNA"/>
</dbReference>
<dbReference type="InterPro" id="IPR000048">
    <property type="entry name" value="IQ_motif_EF-hand-BS"/>
</dbReference>
<dbReference type="InterPro" id="IPR036770">
    <property type="entry name" value="Ankyrin_rpt-contain_sf"/>
</dbReference>
<evidence type="ECO:0000256" key="2">
    <source>
        <dbReference type="PROSITE-ProRule" id="PRU00023"/>
    </source>
</evidence>
<dbReference type="GO" id="GO:0070390">
    <property type="term" value="C:transcription export complex 2"/>
    <property type="evidence" value="ECO:0007669"/>
    <property type="project" value="TreeGrafter"/>
</dbReference>
<dbReference type="InterPro" id="IPR002110">
    <property type="entry name" value="Ankyrin_rpt"/>
</dbReference>
<evidence type="ECO:0000313" key="6">
    <source>
        <dbReference type="EMBL" id="CAL1171683.1"/>
    </source>
</evidence>